<evidence type="ECO:0000313" key="3">
    <source>
        <dbReference type="Proteomes" id="UP000295733"/>
    </source>
</evidence>
<reference evidence="2 3" key="1">
    <citation type="submission" date="2019-03" db="EMBL/GenBank/DDBJ databases">
        <title>Genomic Encyclopedia of Type Strains, Phase IV (KMG-IV): sequencing the most valuable type-strain genomes for metagenomic binning, comparative biology and taxonomic classification.</title>
        <authorList>
            <person name="Goeker M."/>
        </authorList>
    </citation>
    <scope>NUCLEOTIDE SEQUENCE [LARGE SCALE GENOMIC DNA]</scope>
    <source>
        <strain evidence="2 3">DSM 2781</strain>
    </source>
</reference>
<feature type="signal peptide" evidence="1">
    <location>
        <begin position="1"/>
        <end position="16"/>
    </location>
</feature>
<dbReference type="Proteomes" id="UP000295733">
    <property type="component" value="Unassembled WGS sequence"/>
</dbReference>
<protein>
    <recommendedName>
        <fullName evidence="4">Lipoprotein</fullName>
    </recommendedName>
</protein>
<evidence type="ECO:0008006" key="4">
    <source>
        <dbReference type="Google" id="ProtNLM"/>
    </source>
</evidence>
<evidence type="ECO:0000256" key="1">
    <source>
        <dbReference type="SAM" id="SignalP"/>
    </source>
</evidence>
<keyword evidence="1" id="KW-0732">Signal</keyword>
<proteinExistence type="predicted"/>
<dbReference type="RefSeq" id="WP_132604688.1">
    <property type="nucleotide sequence ID" value="NZ_NRRP01000003.1"/>
</dbReference>
<keyword evidence="3" id="KW-1185">Reference proteome</keyword>
<dbReference type="OrthoDB" id="7872928at2"/>
<evidence type="ECO:0000313" key="2">
    <source>
        <dbReference type="EMBL" id="TCP21630.1"/>
    </source>
</evidence>
<sequence>MRVLACLSLAALAACAPQQGGQPEAVKLTRDSLTVTLSGGARCAASRAAATPTQMGWAGRLDDCPLPLAYEVRLQEGTNPLRFIVLELFESLGQAQVVAPLAEVELVSDSGRRYAFRSPPRLGPGDD</sequence>
<name>A0A4R2NJK1_RHOAD</name>
<dbReference type="PROSITE" id="PS51257">
    <property type="entry name" value="PROKAR_LIPOPROTEIN"/>
    <property type="match status" value="1"/>
</dbReference>
<gene>
    <name evidence="2" type="ORF">EV656_11099</name>
</gene>
<organism evidence="2 3">
    <name type="scientific">Rhodovulum adriaticum</name>
    <name type="common">Rhodopseudomonas adriatica</name>
    <dbReference type="NCBI Taxonomy" id="35804"/>
    <lineage>
        <taxon>Bacteria</taxon>
        <taxon>Pseudomonadati</taxon>
        <taxon>Pseudomonadota</taxon>
        <taxon>Alphaproteobacteria</taxon>
        <taxon>Rhodobacterales</taxon>
        <taxon>Paracoccaceae</taxon>
        <taxon>Rhodovulum</taxon>
    </lineage>
</organism>
<comment type="caution">
    <text evidence="2">The sequence shown here is derived from an EMBL/GenBank/DDBJ whole genome shotgun (WGS) entry which is preliminary data.</text>
</comment>
<dbReference type="AlphaFoldDB" id="A0A4R2NJK1"/>
<accession>A0A4R2NJK1</accession>
<dbReference type="EMBL" id="SLXL01000010">
    <property type="protein sequence ID" value="TCP21630.1"/>
    <property type="molecule type" value="Genomic_DNA"/>
</dbReference>
<feature type="chain" id="PRO_5020431682" description="Lipoprotein" evidence="1">
    <location>
        <begin position="17"/>
        <end position="127"/>
    </location>
</feature>